<reference evidence="1" key="1">
    <citation type="submission" date="2020-05" db="EMBL/GenBank/DDBJ databases">
        <title>Large-scale comparative analyses of tick genomes elucidate their genetic diversity and vector capacities.</title>
        <authorList>
            <person name="Jia N."/>
            <person name="Wang J."/>
            <person name="Shi W."/>
            <person name="Du L."/>
            <person name="Sun Y."/>
            <person name="Zhan W."/>
            <person name="Jiang J."/>
            <person name="Wang Q."/>
            <person name="Zhang B."/>
            <person name="Ji P."/>
            <person name="Sakyi L.B."/>
            <person name="Cui X."/>
            <person name="Yuan T."/>
            <person name="Jiang B."/>
            <person name="Yang W."/>
            <person name="Lam T.T.-Y."/>
            <person name="Chang Q."/>
            <person name="Ding S."/>
            <person name="Wang X."/>
            <person name="Zhu J."/>
            <person name="Ruan X."/>
            <person name="Zhao L."/>
            <person name="Wei J."/>
            <person name="Que T."/>
            <person name="Du C."/>
            <person name="Cheng J."/>
            <person name="Dai P."/>
            <person name="Han X."/>
            <person name="Huang E."/>
            <person name="Gao Y."/>
            <person name="Liu J."/>
            <person name="Shao H."/>
            <person name="Ye R."/>
            <person name="Li L."/>
            <person name="Wei W."/>
            <person name="Wang X."/>
            <person name="Wang C."/>
            <person name="Yang T."/>
            <person name="Huo Q."/>
            <person name="Li W."/>
            <person name="Guo W."/>
            <person name="Chen H."/>
            <person name="Zhou L."/>
            <person name="Ni X."/>
            <person name="Tian J."/>
            <person name="Zhou Y."/>
            <person name="Sheng Y."/>
            <person name="Liu T."/>
            <person name="Pan Y."/>
            <person name="Xia L."/>
            <person name="Li J."/>
            <person name="Zhao F."/>
            <person name="Cao W."/>
        </authorList>
    </citation>
    <scope>NUCLEOTIDE SEQUENCE</scope>
    <source>
        <strain evidence="1">Dsil-2018</strain>
    </source>
</reference>
<sequence length="567" mass="64384">MRPEVSSHTPGSFTWIDALRRCYPNDDFLIGGDFNAKHPQRGYDYHTPRGTALVDATETTDLVLANDTDYPTRAALHSGQRNTTPELTLSTPDYVKDWRCDPDAWGSDHYPLWITLNMGRKCAAGRTVRTIRWDAYRRAFAEQPKTASVRERASHALPMATTETEVRADAPAPDIHMLNLWDARKRAQLMYVENGRRHRDRVRLRCRTAVARRYAKRLHRERWSQHCSSFNERTGFHKVWYTFKAMTGQRKTRSAISNVLLKTGQSVTQLQDDAAKTFFPQPSRSPNAEIYRKTQPVTDEGLQAPFSLFELEQALSSINARSAPGHDGVTWAALRNLEEYAKKQLLDEINAVWVNGEMPAGWKHSIVTPIPKPNKQPDVLSNMRPVSLTLTTCKLAERMALTRISNFLETEGRFHPAQTGFRPNLGTHDTLLLVKEGVLRRKTVGRGNRHPSTLVAVDLREAFDTVTHEAIIEAAERHGITDRPLNFVRCFLQDRAFSPLVHAYMPMSGNTSNMQNAEVTRFDANLGRACGLCTTCTNERGNWHDVAVYTLEKRCSALHMTFTDSLR</sequence>
<protein>
    <submittedName>
        <fullName evidence="1">Uncharacterized protein</fullName>
    </submittedName>
</protein>
<name>A0ACB8E3B8_DERSI</name>
<keyword evidence="2" id="KW-1185">Reference proteome</keyword>
<proteinExistence type="predicted"/>
<dbReference type="Proteomes" id="UP000821865">
    <property type="component" value="Chromosome 1"/>
</dbReference>
<evidence type="ECO:0000313" key="2">
    <source>
        <dbReference type="Proteomes" id="UP000821865"/>
    </source>
</evidence>
<comment type="caution">
    <text evidence="1">The sequence shown here is derived from an EMBL/GenBank/DDBJ whole genome shotgun (WGS) entry which is preliminary data.</text>
</comment>
<evidence type="ECO:0000313" key="1">
    <source>
        <dbReference type="EMBL" id="KAH7981041.1"/>
    </source>
</evidence>
<accession>A0ACB8E3B8</accession>
<dbReference type="EMBL" id="CM023470">
    <property type="protein sequence ID" value="KAH7981041.1"/>
    <property type="molecule type" value="Genomic_DNA"/>
</dbReference>
<gene>
    <name evidence="1" type="ORF">HPB49_021065</name>
</gene>
<organism evidence="1 2">
    <name type="scientific">Dermacentor silvarum</name>
    <name type="common">Tick</name>
    <dbReference type="NCBI Taxonomy" id="543639"/>
    <lineage>
        <taxon>Eukaryota</taxon>
        <taxon>Metazoa</taxon>
        <taxon>Ecdysozoa</taxon>
        <taxon>Arthropoda</taxon>
        <taxon>Chelicerata</taxon>
        <taxon>Arachnida</taxon>
        <taxon>Acari</taxon>
        <taxon>Parasitiformes</taxon>
        <taxon>Ixodida</taxon>
        <taxon>Ixodoidea</taxon>
        <taxon>Ixodidae</taxon>
        <taxon>Rhipicephalinae</taxon>
        <taxon>Dermacentor</taxon>
    </lineage>
</organism>